<keyword evidence="2" id="KW-1185">Reference proteome</keyword>
<name>G0MZA6_CAEBE</name>
<reference evidence="2" key="1">
    <citation type="submission" date="2011-07" db="EMBL/GenBank/DDBJ databases">
        <authorList>
            <consortium name="Caenorhabditis brenneri Sequencing and Analysis Consortium"/>
            <person name="Wilson R.K."/>
        </authorList>
    </citation>
    <scope>NUCLEOTIDE SEQUENCE [LARGE SCALE GENOMIC DNA]</scope>
    <source>
        <strain evidence="2">PB2801</strain>
    </source>
</reference>
<dbReference type="AlphaFoldDB" id="G0MZA6"/>
<dbReference type="PANTHER" id="PTHR39374:SF1">
    <property type="entry name" value="NR LBD DOMAIN-CONTAINING PROTEIN"/>
    <property type="match status" value="1"/>
</dbReference>
<dbReference type="HOGENOM" id="CLU_098063_1_0_1"/>
<sequence length="213" mass="25324">MIFFLPPSFPLVPKSSVSPADLKKQRYIRKLAIFLRDEVTDFIEQKIYLDDKERPNYPTYFIKCFNVLKREAEEINYVDDFLNFLPNAIEMSLLTEFGPSGNSPKFDSNGYLKDTKLSIDEELENCYDDFIDLIFHSFLDSEKFRDLPMCFFLMIKHFEHRIATEETTDLERTKVSLMAKKMQFRCGMTMASHCPKDYVERCTQRYEMMIRNL</sequence>
<accession>G0MZA6</accession>
<protein>
    <submittedName>
        <fullName evidence="1">Uncharacterized protein</fullName>
    </submittedName>
</protein>
<dbReference type="EMBL" id="GL379822">
    <property type="protein sequence ID" value="EGT48200.1"/>
    <property type="molecule type" value="Genomic_DNA"/>
</dbReference>
<dbReference type="Proteomes" id="UP000008068">
    <property type="component" value="Unassembled WGS sequence"/>
</dbReference>
<evidence type="ECO:0000313" key="2">
    <source>
        <dbReference type="Proteomes" id="UP000008068"/>
    </source>
</evidence>
<proteinExistence type="predicted"/>
<gene>
    <name evidence="1" type="ORF">CAEBREN_22207</name>
</gene>
<organism evidence="2">
    <name type="scientific">Caenorhabditis brenneri</name>
    <name type="common">Nematode worm</name>
    <dbReference type="NCBI Taxonomy" id="135651"/>
    <lineage>
        <taxon>Eukaryota</taxon>
        <taxon>Metazoa</taxon>
        <taxon>Ecdysozoa</taxon>
        <taxon>Nematoda</taxon>
        <taxon>Chromadorea</taxon>
        <taxon>Rhabditida</taxon>
        <taxon>Rhabditina</taxon>
        <taxon>Rhabditomorpha</taxon>
        <taxon>Rhabditoidea</taxon>
        <taxon>Rhabditidae</taxon>
        <taxon>Peloderinae</taxon>
        <taxon>Caenorhabditis</taxon>
    </lineage>
</organism>
<dbReference type="PANTHER" id="PTHR39374">
    <property type="entry name" value="PROTEIN CBG12861"/>
    <property type="match status" value="1"/>
</dbReference>
<dbReference type="InParanoid" id="G0MZA6"/>
<dbReference type="OMA" id="CERFIDN"/>
<dbReference type="FunCoup" id="G0MZA6">
    <property type="interactions" value="1899"/>
</dbReference>
<evidence type="ECO:0000313" key="1">
    <source>
        <dbReference type="EMBL" id="EGT48200.1"/>
    </source>
</evidence>
<dbReference type="OrthoDB" id="5901499at2759"/>
<dbReference type="eggNOG" id="ENOG502TIYI">
    <property type="taxonomic scope" value="Eukaryota"/>
</dbReference>